<dbReference type="OrthoDB" id="1897019at2759"/>
<dbReference type="EnsemblPlants" id="Pp3c9_6660V3.3">
    <property type="protein sequence ID" value="Pp3c9_6660V3.3"/>
    <property type="gene ID" value="Pp3c9_6660"/>
</dbReference>
<dbReference type="Gramene" id="Pp3c9_6660V3.3">
    <property type="protein sequence ID" value="Pp3c9_6660V3.3"/>
    <property type="gene ID" value="Pp3c9_6660"/>
</dbReference>
<dbReference type="EMBL" id="ABEU02000009">
    <property type="protein sequence ID" value="PNR47910.1"/>
    <property type="molecule type" value="Genomic_DNA"/>
</dbReference>
<dbReference type="PANTHER" id="PTHR34094">
    <property type="match status" value="1"/>
</dbReference>
<dbReference type="RefSeq" id="XP_024384030.1">
    <property type="nucleotide sequence ID" value="XM_024528262.2"/>
</dbReference>
<evidence type="ECO:0000313" key="3">
    <source>
        <dbReference type="EnsemblPlants" id="Pp3c9_6660V3.1"/>
    </source>
</evidence>
<name>A0A2K1K2B5_PHYPA</name>
<reference evidence="2 4" key="1">
    <citation type="journal article" date="2008" name="Science">
        <title>The Physcomitrella genome reveals evolutionary insights into the conquest of land by plants.</title>
        <authorList>
            <person name="Rensing S."/>
            <person name="Lang D."/>
            <person name="Zimmer A."/>
            <person name="Terry A."/>
            <person name="Salamov A."/>
            <person name="Shapiro H."/>
            <person name="Nishiyama T."/>
            <person name="Perroud P.-F."/>
            <person name="Lindquist E."/>
            <person name="Kamisugi Y."/>
            <person name="Tanahashi T."/>
            <person name="Sakakibara K."/>
            <person name="Fujita T."/>
            <person name="Oishi K."/>
            <person name="Shin-I T."/>
            <person name="Kuroki Y."/>
            <person name="Toyoda A."/>
            <person name="Suzuki Y."/>
            <person name="Hashimoto A."/>
            <person name="Yamaguchi K."/>
            <person name="Sugano A."/>
            <person name="Kohara Y."/>
            <person name="Fujiyama A."/>
            <person name="Anterola A."/>
            <person name="Aoki S."/>
            <person name="Ashton N."/>
            <person name="Barbazuk W.B."/>
            <person name="Barker E."/>
            <person name="Bennetzen J."/>
            <person name="Bezanilla M."/>
            <person name="Blankenship R."/>
            <person name="Cho S.H."/>
            <person name="Dutcher S."/>
            <person name="Estelle M."/>
            <person name="Fawcett J.A."/>
            <person name="Gundlach H."/>
            <person name="Hanada K."/>
            <person name="Heyl A."/>
            <person name="Hicks K.A."/>
            <person name="Hugh J."/>
            <person name="Lohr M."/>
            <person name="Mayer K."/>
            <person name="Melkozernov A."/>
            <person name="Murata T."/>
            <person name="Nelson D."/>
            <person name="Pils B."/>
            <person name="Prigge M."/>
            <person name="Reiss B."/>
            <person name="Renner T."/>
            <person name="Rombauts S."/>
            <person name="Rushton P."/>
            <person name="Sanderfoot A."/>
            <person name="Schween G."/>
            <person name="Shiu S.-H."/>
            <person name="Stueber K."/>
            <person name="Theodoulou F.L."/>
            <person name="Tu H."/>
            <person name="Van de Peer Y."/>
            <person name="Verrier P.J."/>
            <person name="Waters E."/>
            <person name="Wood A."/>
            <person name="Yang L."/>
            <person name="Cove D."/>
            <person name="Cuming A."/>
            <person name="Hasebe M."/>
            <person name="Lucas S."/>
            <person name="Mishler D.B."/>
            <person name="Reski R."/>
            <person name="Grigoriev I."/>
            <person name="Quatrano R.S."/>
            <person name="Boore J.L."/>
        </authorList>
    </citation>
    <scope>NUCLEOTIDE SEQUENCE [LARGE SCALE GENOMIC DNA]</scope>
    <source>
        <strain evidence="3 4">cv. Gransden 2004</strain>
    </source>
</reference>
<dbReference type="PANTHER" id="PTHR34094:SF1">
    <property type="entry name" value="PROTEIN FAM185A"/>
    <property type="match status" value="1"/>
</dbReference>
<feature type="domain" description="DUF4097" evidence="1">
    <location>
        <begin position="241"/>
        <end position="357"/>
    </location>
</feature>
<dbReference type="KEGG" id="ppp:112286401"/>
<gene>
    <name evidence="3" type="primary">LOC112286401</name>
    <name evidence="2" type="ORF">PHYPA_012383</name>
</gene>
<dbReference type="Gramene" id="Pp3c9_6660V3.1">
    <property type="protein sequence ID" value="Pp3c9_6660V3.1"/>
    <property type="gene ID" value="Pp3c9_6660"/>
</dbReference>
<sequence>MHRSYCQFAMRRAVQRGSVRRILVALRDGVRGDECVRAADRADGLWSGKSKRTFASHGCEWIPAGIKPCYVKGDRHCFTTSTDFRSKEADSSIKRVPVKVGAELRICVADINVDVDVATGDSLEEIVLEALWKDGRSADHWSDFQLIESSDCVKLQNVRGTRGHGDPVPEGIRAAMPARWCGLFVQAKQNPVRIQSLREGNLNVETSGGDVTLGDMRGGKAKILTNGGCFTADLVSADSVVKTAGGDVSIKRLVGTTIDVDTNGGDMYIGSLYGNDVVMKLSGGSFEAKHIQAQDSALISTKGGSVQITGIDGKASIVTRGGDVSLQLHEHAREINIDASEGNVTLYFSNNLSAQVEYNGGKNIHQTSQLLVATPLPAQYVFVGQESGNWMHGDDSRANRAEEASQASAEVPQLCKIKIISSGSLHVKMRSWIDVAMASSVPNFVKW</sequence>
<proteinExistence type="predicted"/>
<organism evidence="2">
    <name type="scientific">Physcomitrium patens</name>
    <name type="common">Spreading-leaved earth moss</name>
    <name type="synonym">Physcomitrella patens</name>
    <dbReference type="NCBI Taxonomy" id="3218"/>
    <lineage>
        <taxon>Eukaryota</taxon>
        <taxon>Viridiplantae</taxon>
        <taxon>Streptophyta</taxon>
        <taxon>Embryophyta</taxon>
        <taxon>Bryophyta</taxon>
        <taxon>Bryophytina</taxon>
        <taxon>Bryopsida</taxon>
        <taxon>Funariidae</taxon>
        <taxon>Funariales</taxon>
        <taxon>Funariaceae</taxon>
        <taxon>Physcomitrium</taxon>
    </lineage>
</organism>
<reference evidence="2 4" key="2">
    <citation type="journal article" date="2018" name="Plant J.">
        <title>The Physcomitrella patens chromosome-scale assembly reveals moss genome structure and evolution.</title>
        <authorList>
            <person name="Lang D."/>
            <person name="Ullrich K.K."/>
            <person name="Murat F."/>
            <person name="Fuchs J."/>
            <person name="Jenkins J."/>
            <person name="Haas F.B."/>
            <person name="Piednoel M."/>
            <person name="Gundlach H."/>
            <person name="Van Bel M."/>
            <person name="Meyberg R."/>
            <person name="Vives C."/>
            <person name="Morata J."/>
            <person name="Symeonidi A."/>
            <person name="Hiss M."/>
            <person name="Muchero W."/>
            <person name="Kamisugi Y."/>
            <person name="Saleh O."/>
            <person name="Blanc G."/>
            <person name="Decker E.L."/>
            <person name="van Gessel N."/>
            <person name="Grimwood J."/>
            <person name="Hayes R.D."/>
            <person name="Graham S.W."/>
            <person name="Gunter L.E."/>
            <person name="McDaniel S.F."/>
            <person name="Hoernstein S.N.W."/>
            <person name="Larsson A."/>
            <person name="Li F.W."/>
            <person name="Perroud P.F."/>
            <person name="Phillips J."/>
            <person name="Ranjan P."/>
            <person name="Rokshar D.S."/>
            <person name="Rothfels C.J."/>
            <person name="Schneider L."/>
            <person name="Shu S."/>
            <person name="Stevenson D.W."/>
            <person name="Thummler F."/>
            <person name="Tillich M."/>
            <person name="Villarreal Aguilar J.C."/>
            <person name="Widiez T."/>
            <person name="Wong G.K."/>
            <person name="Wymore A."/>
            <person name="Zhang Y."/>
            <person name="Zimmer A.D."/>
            <person name="Quatrano R.S."/>
            <person name="Mayer K.F.X."/>
            <person name="Goodstein D."/>
            <person name="Casacuberta J.M."/>
            <person name="Vandepoele K."/>
            <person name="Reski R."/>
            <person name="Cuming A.C."/>
            <person name="Tuskan G.A."/>
            <person name="Maumus F."/>
            <person name="Salse J."/>
            <person name="Schmutz J."/>
            <person name="Rensing S.A."/>
        </authorList>
    </citation>
    <scope>NUCLEOTIDE SEQUENCE [LARGE SCALE GENOMIC DNA]</scope>
    <source>
        <strain evidence="3 4">cv. Gransden 2004</strain>
    </source>
</reference>
<protein>
    <recommendedName>
        <fullName evidence="1">DUF4097 domain-containing protein</fullName>
    </recommendedName>
</protein>
<reference evidence="3" key="3">
    <citation type="submission" date="2020-12" db="UniProtKB">
        <authorList>
            <consortium name="EnsemblPlants"/>
        </authorList>
    </citation>
    <scope>IDENTIFICATION</scope>
</reference>
<dbReference type="AlphaFoldDB" id="A0A2K1K2B5"/>
<dbReference type="EnsemblPlants" id="Pp3c9_6660V3.1">
    <property type="protein sequence ID" value="Pp3c9_6660V3.1"/>
    <property type="gene ID" value="Pp3c9_6660"/>
</dbReference>
<dbReference type="STRING" id="3218.A0A2K1K2B5"/>
<evidence type="ECO:0000259" key="1">
    <source>
        <dbReference type="Pfam" id="PF13349"/>
    </source>
</evidence>
<dbReference type="Proteomes" id="UP000006727">
    <property type="component" value="Chromosome 9"/>
</dbReference>
<dbReference type="GeneID" id="112286401"/>
<evidence type="ECO:0000313" key="2">
    <source>
        <dbReference type="EMBL" id="PNR47910.1"/>
    </source>
</evidence>
<keyword evidence="4" id="KW-1185">Reference proteome</keyword>
<dbReference type="Pfam" id="PF13349">
    <property type="entry name" value="DUF4097"/>
    <property type="match status" value="1"/>
</dbReference>
<accession>A0A2K1K2B5</accession>
<dbReference type="PaxDb" id="3218-PP1S220_82V6.1"/>
<dbReference type="InterPro" id="IPR025164">
    <property type="entry name" value="Toastrack_DUF4097"/>
</dbReference>
<evidence type="ECO:0000313" key="4">
    <source>
        <dbReference type="Proteomes" id="UP000006727"/>
    </source>
</evidence>